<evidence type="ECO:0000313" key="1">
    <source>
        <dbReference type="EMBL" id="JAD60508.1"/>
    </source>
</evidence>
<dbReference type="EMBL" id="GBRH01237387">
    <property type="protein sequence ID" value="JAD60508.1"/>
    <property type="molecule type" value="Transcribed_RNA"/>
</dbReference>
<proteinExistence type="predicted"/>
<sequence length="24" mass="2597">MNSRFALIGDSKTEDTLCAAIILN</sequence>
<reference evidence="1" key="2">
    <citation type="journal article" date="2015" name="Data Brief">
        <title>Shoot transcriptome of the giant reed, Arundo donax.</title>
        <authorList>
            <person name="Barrero R.A."/>
            <person name="Guerrero F.D."/>
            <person name="Moolhuijzen P."/>
            <person name="Goolsby J.A."/>
            <person name="Tidwell J."/>
            <person name="Bellgard S.E."/>
            <person name="Bellgard M.I."/>
        </authorList>
    </citation>
    <scope>NUCLEOTIDE SEQUENCE</scope>
    <source>
        <tissue evidence="1">Shoot tissue taken approximately 20 cm above the soil surface</tissue>
    </source>
</reference>
<accession>A0A0A9BEB8</accession>
<protein>
    <submittedName>
        <fullName evidence="1">Uncharacterized protein</fullName>
    </submittedName>
</protein>
<dbReference type="AlphaFoldDB" id="A0A0A9BEB8"/>
<name>A0A0A9BEB8_ARUDO</name>
<reference evidence="1" key="1">
    <citation type="submission" date="2014-09" db="EMBL/GenBank/DDBJ databases">
        <authorList>
            <person name="Magalhaes I.L.F."/>
            <person name="Oliveira U."/>
            <person name="Santos F.R."/>
            <person name="Vidigal T.H.D.A."/>
            <person name="Brescovit A.D."/>
            <person name="Santos A.J."/>
        </authorList>
    </citation>
    <scope>NUCLEOTIDE SEQUENCE</scope>
    <source>
        <tissue evidence="1">Shoot tissue taken approximately 20 cm above the soil surface</tissue>
    </source>
</reference>
<organism evidence="1">
    <name type="scientific">Arundo donax</name>
    <name type="common">Giant reed</name>
    <name type="synonym">Donax arundinaceus</name>
    <dbReference type="NCBI Taxonomy" id="35708"/>
    <lineage>
        <taxon>Eukaryota</taxon>
        <taxon>Viridiplantae</taxon>
        <taxon>Streptophyta</taxon>
        <taxon>Embryophyta</taxon>
        <taxon>Tracheophyta</taxon>
        <taxon>Spermatophyta</taxon>
        <taxon>Magnoliopsida</taxon>
        <taxon>Liliopsida</taxon>
        <taxon>Poales</taxon>
        <taxon>Poaceae</taxon>
        <taxon>PACMAD clade</taxon>
        <taxon>Arundinoideae</taxon>
        <taxon>Arundineae</taxon>
        <taxon>Arundo</taxon>
    </lineage>
</organism>